<dbReference type="GO" id="GO:0007165">
    <property type="term" value="P:signal transduction"/>
    <property type="evidence" value="ECO:0007669"/>
    <property type="project" value="InterPro"/>
</dbReference>
<evidence type="ECO:0000259" key="1">
    <source>
        <dbReference type="Pfam" id="PF03822"/>
    </source>
</evidence>
<feature type="domain" description="NAF" evidence="1">
    <location>
        <begin position="51"/>
        <end position="82"/>
    </location>
</feature>
<sequence length="170" mass="18911">MALRQQVSLFTANASALVSSSSSASWTCDTCVPVLDFSIQLHLAAEIDVGFKRETRFTWKSSAIEIINKIEEAAKPLRFDVQNKKYKINKPSPVLRLANVKAGRKGNLNVATKLLVLLSFPSSFPVVVPAEKSLPTHSFKITTFQRVDFNEEDIVPLLTNREELIMGGYL</sequence>
<dbReference type="EMBL" id="JAYWIO010000003">
    <property type="protein sequence ID" value="KAK7273907.1"/>
    <property type="molecule type" value="Genomic_DNA"/>
</dbReference>
<gene>
    <name evidence="2" type="ORF">RIF29_14974</name>
</gene>
<dbReference type="InterPro" id="IPR004041">
    <property type="entry name" value="NAF_dom"/>
</dbReference>
<protein>
    <recommendedName>
        <fullName evidence="1">NAF domain-containing protein</fullName>
    </recommendedName>
</protein>
<keyword evidence="3" id="KW-1185">Reference proteome</keyword>
<dbReference type="Gene3D" id="3.30.310.80">
    <property type="entry name" value="Kinase associated domain 1, KA1"/>
    <property type="match status" value="1"/>
</dbReference>
<dbReference type="Pfam" id="PF03822">
    <property type="entry name" value="NAF"/>
    <property type="match status" value="1"/>
</dbReference>
<dbReference type="AlphaFoldDB" id="A0AAN9IC73"/>
<comment type="caution">
    <text evidence="2">The sequence shown here is derived from an EMBL/GenBank/DDBJ whole genome shotgun (WGS) entry which is preliminary data.</text>
</comment>
<name>A0AAN9IC73_CROPI</name>
<proteinExistence type="predicted"/>
<reference evidence="2 3" key="1">
    <citation type="submission" date="2024-01" db="EMBL/GenBank/DDBJ databases">
        <title>The genomes of 5 underutilized Papilionoideae crops provide insights into root nodulation and disease resistanc.</title>
        <authorList>
            <person name="Yuan L."/>
        </authorList>
    </citation>
    <scope>NUCLEOTIDE SEQUENCE [LARGE SCALE GENOMIC DNA]</scope>
    <source>
        <strain evidence="2">ZHUSHIDOU_FW_LH</strain>
        <tissue evidence="2">Leaf</tissue>
    </source>
</reference>
<evidence type="ECO:0000313" key="2">
    <source>
        <dbReference type="EMBL" id="KAK7273907.1"/>
    </source>
</evidence>
<dbReference type="Proteomes" id="UP001372338">
    <property type="component" value="Unassembled WGS sequence"/>
</dbReference>
<accession>A0AAN9IC73</accession>
<evidence type="ECO:0000313" key="3">
    <source>
        <dbReference type="Proteomes" id="UP001372338"/>
    </source>
</evidence>
<organism evidence="2 3">
    <name type="scientific">Crotalaria pallida</name>
    <name type="common">Smooth rattlebox</name>
    <name type="synonym">Crotalaria striata</name>
    <dbReference type="NCBI Taxonomy" id="3830"/>
    <lineage>
        <taxon>Eukaryota</taxon>
        <taxon>Viridiplantae</taxon>
        <taxon>Streptophyta</taxon>
        <taxon>Embryophyta</taxon>
        <taxon>Tracheophyta</taxon>
        <taxon>Spermatophyta</taxon>
        <taxon>Magnoliopsida</taxon>
        <taxon>eudicotyledons</taxon>
        <taxon>Gunneridae</taxon>
        <taxon>Pentapetalae</taxon>
        <taxon>rosids</taxon>
        <taxon>fabids</taxon>
        <taxon>Fabales</taxon>
        <taxon>Fabaceae</taxon>
        <taxon>Papilionoideae</taxon>
        <taxon>50 kb inversion clade</taxon>
        <taxon>genistoids sensu lato</taxon>
        <taxon>core genistoids</taxon>
        <taxon>Crotalarieae</taxon>
        <taxon>Crotalaria</taxon>
    </lineage>
</organism>